<dbReference type="GO" id="GO:0046872">
    <property type="term" value="F:metal ion binding"/>
    <property type="evidence" value="ECO:0007669"/>
    <property type="project" value="UniProtKB-UniRule"/>
</dbReference>
<dbReference type="PROSITE" id="PS00680">
    <property type="entry name" value="MAP_1"/>
    <property type="match status" value="1"/>
</dbReference>
<dbReference type="Pfam" id="PF00557">
    <property type="entry name" value="Peptidase_M24"/>
    <property type="match status" value="1"/>
</dbReference>
<dbReference type="Pfam" id="PF02810">
    <property type="entry name" value="SEC-C"/>
    <property type="match status" value="1"/>
</dbReference>
<comment type="catalytic activity">
    <reaction evidence="6 7">
        <text>Release of N-terminal amino acids, preferentially methionine, from peptides and arylamides.</text>
        <dbReference type="EC" id="3.4.11.18"/>
    </reaction>
</comment>
<dbReference type="STRING" id="419481.SAMN05216233_102170"/>
<accession>A0A1G5BSB4</accession>
<organism evidence="9 10">
    <name type="scientific">Desulfoluna spongiiphila</name>
    <dbReference type="NCBI Taxonomy" id="419481"/>
    <lineage>
        <taxon>Bacteria</taxon>
        <taxon>Pseudomonadati</taxon>
        <taxon>Thermodesulfobacteriota</taxon>
        <taxon>Desulfobacteria</taxon>
        <taxon>Desulfobacterales</taxon>
        <taxon>Desulfolunaceae</taxon>
        <taxon>Desulfoluna</taxon>
    </lineage>
</organism>
<evidence type="ECO:0000256" key="2">
    <source>
        <dbReference type="ARBA" id="ARBA00022438"/>
    </source>
</evidence>
<comment type="function">
    <text evidence="1 6">Removes the N-terminal methionine from nascent proteins. The N-terminal methionine is often cleaved when the second residue in the primary sequence is small and uncharged (Met-Ala-, Cys, Gly, Pro, Ser, Thr, or Val). Requires deformylation of the N(alpha)-formylated initiator methionine before it can be hydrolyzed.</text>
</comment>
<dbReference type="InterPro" id="IPR001714">
    <property type="entry name" value="Pept_M24_MAP"/>
</dbReference>
<keyword evidence="10" id="KW-1185">Reference proteome</keyword>
<evidence type="ECO:0000313" key="9">
    <source>
        <dbReference type="EMBL" id="SCX93125.1"/>
    </source>
</evidence>
<dbReference type="PANTHER" id="PTHR43330">
    <property type="entry name" value="METHIONINE AMINOPEPTIDASE"/>
    <property type="match status" value="1"/>
</dbReference>
<dbReference type="SUPFAM" id="SSF103642">
    <property type="entry name" value="Sec-C motif"/>
    <property type="match status" value="1"/>
</dbReference>
<evidence type="ECO:0000256" key="4">
    <source>
        <dbReference type="ARBA" id="ARBA00022723"/>
    </source>
</evidence>
<evidence type="ECO:0000256" key="5">
    <source>
        <dbReference type="ARBA" id="ARBA00022801"/>
    </source>
</evidence>
<comment type="cofactor">
    <cofactor evidence="6">
        <name>Co(2+)</name>
        <dbReference type="ChEBI" id="CHEBI:48828"/>
    </cofactor>
    <cofactor evidence="6">
        <name>Zn(2+)</name>
        <dbReference type="ChEBI" id="CHEBI:29105"/>
    </cofactor>
    <cofactor evidence="6">
        <name>Mn(2+)</name>
        <dbReference type="ChEBI" id="CHEBI:29035"/>
    </cofactor>
    <cofactor evidence="6">
        <name>Fe(2+)</name>
        <dbReference type="ChEBI" id="CHEBI:29033"/>
    </cofactor>
    <text evidence="6">Binds 2 divalent metal cations per subunit. Has a high-affinity and a low affinity metal-binding site. The true nature of the physiological cofactor is under debate. The enzyme is active with cobalt, zinc, manganese or divalent iron ions. Most likely, methionine aminopeptidases function as mononuclear Fe(2+)-metalloproteases under physiological conditions, and the catalytically relevant metal-binding site has been assigned to the histidine-containing high-affinity site.</text>
</comment>
<dbReference type="PRINTS" id="PR00599">
    <property type="entry name" value="MAPEPTIDASE"/>
</dbReference>
<evidence type="ECO:0000256" key="7">
    <source>
        <dbReference type="RuleBase" id="RU003653"/>
    </source>
</evidence>
<feature type="binding site" evidence="6">
    <location>
        <position position="156"/>
    </location>
    <ligand>
        <name>a divalent metal cation</name>
        <dbReference type="ChEBI" id="CHEBI:60240"/>
        <label>1</label>
    </ligand>
</feature>
<dbReference type="CDD" id="cd01086">
    <property type="entry name" value="MetAP1"/>
    <property type="match status" value="1"/>
</dbReference>
<keyword evidence="2 6" id="KW-0031">Aminopeptidase</keyword>
<dbReference type="Gene3D" id="3.10.450.50">
    <property type="match status" value="1"/>
</dbReference>
<feature type="binding site" evidence="6">
    <location>
        <position position="294"/>
    </location>
    <ligand>
        <name>a divalent metal cation</name>
        <dbReference type="ChEBI" id="CHEBI:60240"/>
        <label>2</label>
        <note>catalytic</note>
    </ligand>
</feature>
<sequence>MGLSMPFTMPLRLGLMKKKLGIKIGRNELCPCGSGKKYKKCCALKKGQPDPDNLEAYYKKKFDIRLKKAEDIEKIRVAGDLVVKTHELVKEMIKPGITTDEINTVVHEFTVKNGAIPAPLNYKGYPKSVCLSINDVICHGIPGDRVLKDGDILNVDITSIVDGFYADANQTHYVGTPSQDAIKIVEVAKESLKQALSVVRPGNTIGDIGHAIQSYAEGQGCSVVREFIGHGVGYDFHEGPQVPHFGRKGHGIPLVPGMVFTIEPMINLGGPELYILDDQWTAVTRDGSLSAQFEETIVVTEEGFESLTPLGL</sequence>
<feature type="domain" description="Peptidase M24" evidence="8">
    <location>
        <begin position="73"/>
        <end position="301"/>
    </location>
</feature>
<keyword evidence="4 6" id="KW-0479">Metal-binding</keyword>
<evidence type="ECO:0000256" key="3">
    <source>
        <dbReference type="ARBA" id="ARBA00022670"/>
    </source>
</evidence>
<feature type="binding site" evidence="6">
    <location>
        <position position="167"/>
    </location>
    <ligand>
        <name>a divalent metal cation</name>
        <dbReference type="ChEBI" id="CHEBI:60240"/>
        <label>2</label>
        <note>catalytic</note>
    </ligand>
</feature>
<comment type="similarity">
    <text evidence="6">Belongs to the peptidase M24A family. Methionine aminopeptidase type 1 subfamily.</text>
</comment>
<feature type="binding site" evidence="6">
    <location>
        <position position="139"/>
    </location>
    <ligand>
        <name>substrate</name>
    </ligand>
</feature>
<dbReference type="NCBIfam" id="TIGR00500">
    <property type="entry name" value="met_pdase_I"/>
    <property type="match status" value="1"/>
</dbReference>
<dbReference type="EC" id="3.4.11.18" evidence="6 7"/>
<feature type="binding site" evidence="6">
    <location>
        <position position="237"/>
    </location>
    <ligand>
        <name>substrate</name>
    </ligand>
</feature>
<dbReference type="SUPFAM" id="SSF55920">
    <property type="entry name" value="Creatinase/aminopeptidase"/>
    <property type="match status" value="1"/>
</dbReference>
<dbReference type="InterPro" id="IPR004027">
    <property type="entry name" value="SEC_C_motif"/>
</dbReference>
<evidence type="ECO:0000259" key="8">
    <source>
        <dbReference type="Pfam" id="PF00557"/>
    </source>
</evidence>
<comment type="subunit">
    <text evidence="6">Monomer.</text>
</comment>
<dbReference type="Gene3D" id="3.90.230.10">
    <property type="entry name" value="Creatinase/methionine aminopeptidase superfamily"/>
    <property type="match status" value="1"/>
</dbReference>
<proteinExistence type="inferred from homology"/>
<feature type="binding site" evidence="6">
    <location>
        <position position="230"/>
    </location>
    <ligand>
        <name>a divalent metal cation</name>
        <dbReference type="ChEBI" id="CHEBI:60240"/>
        <label>2</label>
        <note>catalytic</note>
    </ligand>
</feature>
<protein>
    <recommendedName>
        <fullName evidence="6 7">Methionine aminopeptidase</fullName>
        <shortName evidence="6">MAP</shortName>
        <shortName evidence="6">MetAP</shortName>
        <ecNumber evidence="6 7">3.4.11.18</ecNumber>
    </recommendedName>
    <alternativeName>
        <fullName evidence="6">Peptidase M</fullName>
    </alternativeName>
</protein>
<dbReference type="EMBL" id="FMUX01000002">
    <property type="protein sequence ID" value="SCX93125.1"/>
    <property type="molecule type" value="Genomic_DNA"/>
</dbReference>
<feature type="binding site" evidence="6">
    <location>
        <position position="294"/>
    </location>
    <ligand>
        <name>a divalent metal cation</name>
        <dbReference type="ChEBI" id="CHEBI:60240"/>
        <label>1</label>
    </ligand>
</feature>
<dbReference type="InterPro" id="IPR002467">
    <property type="entry name" value="Pept_M24A_MAP1"/>
</dbReference>
<dbReference type="GO" id="GO:0004239">
    <property type="term" value="F:initiator methionyl aminopeptidase activity"/>
    <property type="evidence" value="ECO:0007669"/>
    <property type="project" value="UniProtKB-UniRule"/>
</dbReference>
<dbReference type="GO" id="GO:0006508">
    <property type="term" value="P:proteolysis"/>
    <property type="evidence" value="ECO:0007669"/>
    <property type="project" value="UniProtKB-KW"/>
</dbReference>
<dbReference type="GO" id="GO:0070006">
    <property type="term" value="F:metalloaminopeptidase activity"/>
    <property type="evidence" value="ECO:0007669"/>
    <property type="project" value="UniProtKB-UniRule"/>
</dbReference>
<dbReference type="Proteomes" id="UP000198870">
    <property type="component" value="Unassembled WGS sequence"/>
</dbReference>
<name>A0A1G5BSB4_9BACT</name>
<dbReference type="InterPro" id="IPR036005">
    <property type="entry name" value="Creatinase/aminopeptidase-like"/>
</dbReference>
<feature type="binding site" evidence="6">
    <location>
        <position position="263"/>
    </location>
    <ligand>
        <name>a divalent metal cation</name>
        <dbReference type="ChEBI" id="CHEBI:60240"/>
        <label>2</label>
        <note>catalytic</note>
    </ligand>
</feature>
<gene>
    <name evidence="6" type="primary">map</name>
    <name evidence="9" type="ORF">SAMN05216233_102170</name>
</gene>
<dbReference type="InterPro" id="IPR000994">
    <property type="entry name" value="Pept_M24"/>
</dbReference>
<dbReference type="HAMAP" id="MF_01974">
    <property type="entry name" value="MetAP_1"/>
    <property type="match status" value="1"/>
</dbReference>
<evidence type="ECO:0000256" key="6">
    <source>
        <dbReference type="HAMAP-Rule" id="MF_01974"/>
    </source>
</evidence>
<dbReference type="NCBIfam" id="NF008970">
    <property type="entry name" value="PRK12318.1"/>
    <property type="match status" value="1"/>
</dbReference>
<dbReference type="PANTHER" id="PTHR43330:SF8">
    <property type="entry name" value="METHIONINE AMINOPEPTIDASE 1D, MITOCHONDRIAL"/>
    <property type="match status" value="1"/>
</dbReference>
<feature type="binding site" evidence="6">
    <location>
        <position position="167"/>
    </location>
    <ligand>
        <name>a divalent metal cation</name>
        <dbReference type="ChEBI" id="CHEBI:60240"/>
        <label>1</label>
    </ligand>
</feature>
<keyword evidence="3 6" id="KW-0645">Protease</keyword>
<keyword evidence="5 6" id="KW-0378">Hydrolase</keyword>
<reference evidence="9 10" key="1">
    <citation type="submission" date="2016-10" db="EMBL/GenBank/DDBJ databases">
        <authorList>
            <person name="de Groot N.N."/>
        </authorList>
    </citation>
    <scope>NUCLEOTIDE SEQUENCE [LARGE SCALE GENOMIC DNA]</scope>
    <source>
        <strain evidence="9 10">AA1</strain>
    </source>
</reference>
<dbReference type="AlphaFoldDB" id="A0A1G5BSB4"/>
<evidence type="ECO:0000313" key="10">
    <source>
        <dbReference type="Proteomes" id="UP000198870"/>
    </source>
</evidence>
<evidence type="ECO:0000256" key="1">
    <source>
        <dbReference type="ARBA" id="ARBA00002521"/>
    </source>
</evidence>